<gene>
    <name evidence="2" type="ordered locus">Mtc_0966</name>
</gene>
<dbReference type="KEGG" id="mez:Mtc_0966"/>
<dbReference type="STRING" id="1041930.Mtc_0966"/>
<dbReference type="HOGENOM" id="CLU_090311_0_0_2"/>
<evidence type="ECO:0000259" key="1">
    <source>
        <dbReference type="Pfam" id="PF07812"/>
    </source>
</evidence>
<dbReference type="GeneID" id="11971088"/>
<dbReference type="EMBL" id="CP003243">
    <property type="protein sequence ID" value="AFC99722.1"/>
    <property type="molecule type" value="Genomic_DNA"/>
</dbReference>
<keyword evidence="3" id="KW-1185">Reference proteome</keyword>
<dbReference type="Pfam" id="PF07812">
    <property type="entry name" value="TfuA"/>
    <property type="match status" value="1"/>
</dbReference>
<dbReference type="RefSeq" id="WP_014405560.1">
    <property type="nucleotide sequence ID" value="NC_017034.1"/>
</dbReference>
<organism evidence="2 3">
    <name type="scientific">Methanocella conradii (strain DSM 24694 / JCM 17849 / CGMCC 1.5162 / HZ254)</name>
    <dbReference type="NCBI Taxonomy" id="1041930"/>
    <lineage>
        <taxon>Archaea</taxon>
        <taxon>Methanobacteriati</taxon>
        <taxon>Methanobacteriota</taxon>
        <taxon>Stenosarchaea group</taxon>
        <taxon>Methanomicrobia</taxon>
        <taxon>Methanocellales</taxon>
        <taxon>Methanocellaceae</taxon>
        <taxon>Methanocella</taxon>
    </lineage>
</organism>
<dbReference type="NCBIfam" id="NF033432">
    <property type="entry name" value="ThioGly_TfuA_rel"/>
    <property type="match status" value="1"/>
</dbReference>
<dbReference type="OrthoDB" id="61834at2157"/>
<accession>H8I5Q5</accession>
<evidence type="ECO:0000313" key="2">
    <source>
        <dbReference type="EMBL" id="AFC99722.1"/>
    </source>
</evidence>
<proteinExistence type="predicted"/>
<dbReference type="eggNOG" id="arCOG05002">
    <property type="taxonomic scope" value="Archaea"/>
</dbReference>
<name>H8I5Q5_METCZ</name>
<dbReference type="AlphaFoldDB" id="H8I5Q5"/>
<dbReference type="Proteomes" id="UP000005233">
    <property type="component" value="Chromosome"/>
</dbReference>
<sequence>MTKVIVYLGPSLSIDKARAILDADYRPPVRRGDLKKALEDGAGIIGIIDGAFYSDSPVGHKEIIAVMKKGVVVVGGSSMGALRASELDVFGMIGVGRIYECYRSGRLVADDEVAVTYNPLTGEQISEPLVNVRYQLKAAELDRVITGEEKSALISMVAGMYYPDRVYPAILKLAVKKNILSAKKADALSRYIEEKPLSLKAEDAIATLKKIKELSSLASPKSR</sequence>
<evidence type="ECO:0000313" key="3">
    <source>
        <dbReference type="Proteomes" id="UP000005233"/>
    </source>
</evidence>
<dbReference type="InterPro" id="IPR012924">
    <property type="entry name" value="TfuA_core"/>
</dbReference>
<feature type="domain" description="TfuA-like core" evidence="1">
    <location>
        <begin position="49"/>
        <end position="165"/>
    </location>
</feature>
<protein>
    <recommendedName>
        <fullName evidence="1">TfuA-like core domain-containing protein</fullName>
    </recommendedName>
</protein>
<reference evidence="2 3" key="1">
    <citation type="journal article" date="2012" name="J. Bacteriol.">
        <title>Complete genome sequence of a thermophilic methanogen, Methanocella conradii HZ254, isolated from Chinese rice field soil.</title>
        <authorList>
            <person name="Lu Z."/>
            <person name="Lu Y."/>
        </authorList>
    </citation>
    <scope>NUCLEOTIDE SEQUENCE [LARGE SCALE GENOMIC DNA]</scope>
    <source>
        <strain evidence="3">DSM 24694 / JCM 17849 / CGMCC 1.5162 / HZ254</strain>
    </source>
</reference>